<keyword evidence="6 10" id="KW-1133">Transmembrane helix</keyword>
<sequence>MYDVCGVQGVLSAFMSIYRREGVTGLWRGVNGAVPRVMVGSASQLATFSSAKDWVTRAQWFDPHSCLTALTAAMISGVAVTITMTPFDVISTRLYNQPVDEFKRGVCSVWFVFFVFMVCVCDGVVVLYKGMTPVFVRLAPHTVLSMLIWDVLRQRALLYRH</sequence>
<dbReference type="GO" id="GO:0005743">
    <property type="term" value="C:mitochondrial inner membrane"/>
    <property type="evidence" value="ECO:0007669"/>
    <property type="project" value="UniProtKB-SubCell"/>
</dbReference>
<dbReference type="InterPro" id="IPR051508">
    <property type="entry name" value="Mito_Carrier_Antiporter"/>
</dbReference>
<dbReference type="RefSeq" id="XP_042568200.1">
    <property type="nucleotide sequence ID" value="XM_042712266.1"/>
</dbReference>
<dbReference type="Pfam" id="PF00153">
    <property type="entry name" value="Mito_carr"/>
    <property type="match status" value="2"/>
</dbReference>
<protein>
    <submittedName>
        <fullName evidence="11">Solute carrier family 25 member 34</fullName>
    </submittedName>
</protein>
<feature type="transmembrane region" description="Helical" evidence="10">
    <location>
        <begin position="108"/>
        <end position="128"/>
    </location>
</feature>
<reference evidence="11" key="1">
    <citation type="submission" date="2025-08" db="UniProtKB">
        <authorList>
            <consortium name="RefSeq"/>
        </authorList>
    </citation>
    <scope>IDENTIFICATION</scope>
    <source>
        <tissue evidence="11">Muscle</tissue>
    </source>
</reference>
<evidence type="ECO:0000313" key="11">
    <source>
        <dbReference type="RefSeq" id="XP_042568200.1"/>
    </source>
</evidence>
<dbReference type="PANTHER" id="PTHR45928:SF3">
    <property type="entry name" value="SOLUTE CARRIER FAMILY 25 MEMBER 34"/>
    <property type="match status" value="1"/>
</dbReference>
<dbReference type="OrthoDB" id="6703404at2759"/>
<keyword evidence="8 10" id="KW-0472">Membrane</keyword>
<evidence type="ECO:0000256" key="6">
    <source>
        <dbReference type="ARBA" id="ARBA00022989"/>
    </source>
</evidence>
<dbReference type="GeneID" id="109062462"/>
<evidence type="ECO:0000256" key="4">
    <source>
        <dbReference type="ARBA" id="ARBA00022737"/>
    </source>
</evidence>
<dbReference type="PANTHER" id="PTHR45928">
    <property type="entry name" value="RE38146P"/>
    <property type="match status" value="1"/>
</dbReference>
<comment type="subcellular location">
    <subcellularLocation>
        <location evidence="1">Mitochondrion inner membrane</location>
        <topology evidence="1">Multi-pass membrane protein</topology>
    </subcellularLocation>
</comment>
<keyword evidence="8 9" id="KW-0812">Transmembrane</keyword>
<evidence type="ECO:0000256" key="2">
    <source>
        <dbReference type="ARBA" id="ARBA00006375"/>
    </source>
</evidence>
<dbReference type="CTD" id="284723"/>
<keyword evidence="7" id="KW-0496">Mitochondrion</keyword>
<evidence type="ECO:0000256" key="1">
    <source>
        <dbReference type="ARBA" id="ARBA00004448"/>
    </source>
</evidence>
<accession>A0A9Q9VND7</accession>
<keyword evidence="5" id="KW-0999">Mitochondrion inner membrane</keyword>
<proteinExistence type="inferred from homology"/>
<keyword evidence="3 9" id="KW-0813">Transport</keyword>
<evidence type="ECO:0000256" key="3">
    <source>
        <dbReference type="ARBA" id="ARBA00022448"/>
    </source>
</evidence>
<feature type="repeat" description="Solcar" evidence="8">
    <location>
        <begin position="1"/>
        <end position="54"/>
    </location>
</feature>
<dbReference type="InterPro" id="IPR018108">
    <property type="entry name" value="MCP_transmembrane"/>
</dbReference>
<evidence type="ECO:0000256" key="7">
    <source>
        <dbReference type="ARBA" id="ARBA00023128"/>
    </source>
</evidence>
<feature type="repeat" description="Solcar" evidence="8">
    <location>
        <begin position="64"/>
        <end position="155"/>
    </location>
</feature>
<comment type="similarity">
    <text evidence="2 9">Belongs to the mitochondrial carrier (TC 2.A.29) family.</text>
</comment>
<dbReference type="AlphaFoldDB" id="A0A9Q9VND7"/>
<keyword evidence="4" id="KW-0677">Repeat</keyword>
<evidence type="ECO:0000256" key="5">
    <source>
        <dbReference type="ARBA" id="ARBA00022792"/>
    </source>
</evidence>
<organism evidence="11">
    <name type="scientific">Cyprinus carpio</name>
    <name type="common">Common carp</name>
    <dbReference type="NCBI Taxonomy" id="7962"/>
    <lineage>
        <taxon>Eukaryota</taxon>
        <taxon>Metazoa</taxon>
        <taxon>Chordata</taxon>
        <taxon>Craniata</taxon>
        <taxon>Vertebrata</taxon>
        <taxon>Euteleostomi</taxon>
        <taxon>Actinopterygii</taxon>
        <taxon>Neopterygii</taxon>
        <taxon>Teleostei</taxon>
        <taxon>Ostariophysi</taxon>
        <taxon>Cypriniformes</taxon>
        <taxon>Cyprinidae</taxon>
        <taxon>Cyprininae</taxon>
        <taxon>Cyprinus</taxon>
    </lineage>
</organism>
<dbReference type="KEGG" id="ccar:109062462"/>
<evidence type="ECO:0000256" key="10">
    <source>
        <dbReference type="SAM" id="Phobius"/>
    </source>
</evidence>
<dbReference type="PROSITE" id="PS50920">
    <property type="entry name" value="SOLCAR"/>
    <property type="match status" value="2"/>
</dbReference>
<name>A0A9Q9VND7_CYPCA</name>
<feature type="transmembrane region" description="Helical" evidence="10">
    <location>
        <begin position="67"/>
        <end position="87"/>
    </location>
</feature>
<evidence type="ECO:0000256" key="9">
    <source>
        <dbReference type="RuleBase" id="RU000488"/>
    </source>
</evidence>
<evidence type="ECO:0000256" key="8">
    <source>
        <dbReference type="PROSITE-ProRule" id="PRU00282"/>
    </source>
</evidence>
<dbReference type="Proteomes" id="UP001155660">
    <property type="component" value="Chromosome A22"/>
</dbReference>
<gene>
    <name evidence="11" type="primary">slc25a34</name>
</gene>